<organism evidence="2 3">
    <name type="scientific">Rhizoclosmatium globosum</name>
    <dbReference type="NCBI Taxonomy" id="329046"/>
    <lineage>
        <taxon>Eukaryota</taxon>
        <taxon>Fungi</taxon>
        <taxon>Fungi incertae sedis</taxon>
        <taxon>Chytridiomycota</taxon>
        <taxon>Chytridiomycota incertae sedis</taxon>
        <taxon>Chytridiomycetes</taxon>
        <taxon>Chytridiales</taxon>
        <taxon>Chytriomycetaceae</taxon>
        <taxon>Rhizoclosmatium</taxon>
    </lineage>
</organism>
<evidence type="ECO:0000313" key="2">
    <source>
        <dbReference type="EMBL" id="ORY52473.1"/>
    </source>
</evidence>
<proteinExistence type="predicted"/>
<comment type="caution">
    <text evidence="2">The sequence shown here is derived from an EMBL/GenBank/DDBJ whole genome shotgun (WGS) entry which is preliminary data.</text>
</comment>
<dbReference type="AlphaFoldDB" id="A0A1Y2CZL2"/>
<evidence type="ECO:0000313" key="3">
    <source>
        <dbReference type="Proteomes" id="UP000193642"/>
    </source>
</evidence>
<gene>
    <name evidence="2" type="ORF">BCR33DRAFT_318501</name>
</gene>
<dbReference type="EMBL" id="MCGO01000003">
    <property type="protein sequence ID" value="ORY52473.1"/>
    <property type="molecule type" value="Genomic_DNA"/>
</dbReference>
<feature type="compositionally biased region" description="Basic and acidic residues" evidence="1">
    <location>
        <begin position="232"/>
        <end position="246"/>
    </location>
</feature>
<feature type="compositionally biased region" description="Low complexity" evidence="1">
    <location>
        <begin position="168"/>
        <end position="187"/>
    </location>
</feature>
<name>A0A1Y2CZL2_9FUNG</name>
<reference evidence="2 3" key="1">
    <citation type="submission" date="2016-07" db="EMBL/GenBank/DDBJ databases">
        <title>Pervasive Adenine N6-methylation of Active Genes in Fungi.</title>
        <authorList>
            <consortium name="DOE Joint Genome Institute"/>
            <person name="Mondo S.J."/>
            <person name="Dannebaum R.O."/>
            <person name="Kuo R.C."/>
            <person name="Labutti K."/>
            <person name="Haridas S."/>
            <person name="Kuo A."/>
            <person name="Salamov A."/>
            <person name="Ahrendt S.R."/>
            <person name="Lipzen A."/>
            <person name="Sullivan W."/>
            <person name="Andreopoulos W.B."/>
            <person name="Clum A."/>
            <person name="Lindquist E."/>
            <person name="Daum C."/>
            <person name="Ramamoorthy G.K."/>
            <person name="Gryganskyi A."/>
            <person name="Culley D."/>
            <person name="Magnuson J.K."/>
            <person name="James T.Y."/>
            <person name="O'Malley M.A."/>
            <person name="Stajich J.E."/>
            <person name="Spatafora J.W."/>
            <person name="Visel A."/>
            <person name="Grigoriev I.V."/>
        </authorList>
    </citation>
    <scope>NUCLEOTIDE SEQUENCE [LARGE SCALE GENOMIC DNA]</scope>
    <source>
        <strain evidence="2 3">JEL800</strain>
    </source>
</reference>
<keyword evidence="3" id="KW-1185">Reference proteome</keyword>
<feature type="compositionally biased region" description="Polar residues" evidence="1">
    <location>
        <begin position="205"/>
        <end position="230"/>
    </location>
</feature>
<dbReference type="Proteomes" id="UP000193642">
    <property type="component" value="Unassembled WGS sequence"/>
</dbReference>
<accession>A0A1Y2CZL2</accession>
<protein>
    <submittedName>
        <fullName evidence="2">Uncharacterized protein</fullName>
    </submittedName>
</protein>
<feature type="region of interest" description="Disordered" evidence="1">
    <location>
        <begin position="160"/>
        <end position="246"/>
    </location>
</feature>
<feature type="region of interest" description="Disordered" evidence="1">
    <location>
        <begin position="40"/>
        <end position="64"/>
    </location>
</feature>
<feature type="compositionally biased region" description="Basic and acidic residues" evidence="1">
    <location>
        <begin position="50"/>
        <end position="64"/>
    </location>
</feature>
<sequence length="246" mass="26575">MDSFLVALRSGSQVSSQQVSGEAEVTAVAHRVETLSVSSLSNRTAKAVHASRDLPRPNPRQPERQIAEESELESSKSFANFLPNHSILHYQAPRVALGADSQDKSILADESQSYIDEQSNADQSVQHEESMNKSFLKFFKSGGSKNGSIRMKFATGLESIRGKRKDTNSSSGTSSVVGEEAVGTRGVSGRGPPPPPSLTSRDGSVVSSQNSSLHQQSKGNGSAQFQTFHSLKTHDQSEKNLKMWSK</sequence>
<evidence type="ECO:0000256" key="1">
    <source>
        <dbReference type="SAM" id="MobiDB-lite"/>
    </source>
</evidence>